<feature type="region of interest" description="Disordered" evidence="1">
    <location>
        <begin position="269"/>
        <end position="301"/>
    </location>
</feature>
<dbReference type="KEGG" id="sclf:BB341_19520"/>
<organism evidence="3 4">
    <name type="scientific">Streptomyces clavuligerus</name>
    <dbReference type="NCBI Taxonomy" id="1901"/>
    <lineage>
        <taxon>Bacteria</taxon>
        <taxon>Bacillati</taxon>
        <taxon>Actinomycetota</taxon>
        <taxon>Actinomycetes</taxon>
        <taxon>Kitasatosporales</taxon>
        <taxon>Streptomycetaceae</taxon>
        <taxon>Streptomyces</taxon>
    </lineage>
</organism>
<dbReference type="AlphaFoldDB" id="B5H379"/>
<name>B5H379_STRCL</name>
<dbReference type="STRING" id="1901.BB341_19520"/>
<evidence type="ECO:0000256" key="2">
    <source>
        <dbReference type="SAM" id="Phobius"/>
    </source>
</evidence>
<dbReference type="eggNOG" id="ENOG5033QE3">
    <property type="taxonomic scope" value="Bacteria"/>
</dbReference>
<keyword evidence="2" id="KW-0812">Transmembrane</keyword>
<reference evidence="3 4" key="1">
    <citation type="journal article" date="2010" name="Genome Biol. Evol.">
        <title>The sequence of a 1.8-mb bacterial linear plasmid reveals a rich evolutionary reservoir of secondary metabolic pathways.</title>
        <authorList>
            <person name="Medema M.H."/>
            <person name="Trefzer A."/>
            <person name="Kovalchuk A."/>
            <person name="van den Berg M."/>
            <person name="Mueller U."/>
            <person name="Heijne W."/>
            <person name="Wu L."/>
            <person name="Alam M.T."/>
            <person name="Ronning C.M."/>
            <person name="Nierman W.C."/>
            <person name="Bovenberg R.A.L."/>
            <person name="Breitling R."/>
            <person name="Takano E."/>
        </authorList>
    </citation>
    <scope>NUCLEOTIDE SEQUENCE [LARGE SCALE GENOMIC DNA]</scope>
    <source>
        <strain evidence="4">ATCC 27064 / DSM 738 / JCM 4710 / NBRC 13307 / NCIMB 12785 / NRRL 3585 / VKM Ac-602</strain>
    </source>
</reference>
<gene>
    <name evidence="3" type="ORF">SCLAV_1753</name>
</gene>
<dbReference type="EMBL" id="CM000913">
    <property type="protein sequence ID" value="EFG06827.1"/>
    <property type="molecule type" value="Genomic_DNA"/>
</dbReference>
<proteinExistence type="predicted"/>
<sequence length="413" mass="42548">MTGRRDPPEGTPDGLPDGGEDEYRSIVFDESFVQAARLQEYSALERLDGHTRAVRTLPSRAPRSGSLPTLFVVGLLSLLIALVFGTAVYLGIHPSLAPGPAVRPAPLRITVIPLAPQGPVPGGAPADLHARGPAAHFRAGAAGIGLPGARRTENFSTGQVLAALTIAKDYLVESSLNPDVLTGGAVRPVRLLLDPEQHQQFDRSMTAPVPDGRHAATGWLVRYDPARVSLADPAVRVRGTLTVTETGSGALEVMSDHTFVYALRPAAAGPEGRTGQGLSGDADRPASGAGPAIGAAGAAGGRLVPPGAGVSGAGRIDDASLFTVRRELHFRFDRDDLDRRRAELFSSRVQAGPHNCSTDTSGVLRPLLAGQRAVTGLPAVTDPYAPEGAPAALCGSLAPAAQPSAPAGSGARP</sequence>
<protein>
    <submittedName>
        <fullName evidence="3">Membrane protein</fullName>
    </submittedName>
</protein>
<accession>B5H379</accession>
<feature type="compositionally biased region" description="Low complexity" evidence="1">
    <location>
        <begin position="285"/>
        <end position="301"/>
    </location>
</feature>
<dbReference type="Proteomes" id="UP000002357">
    <property type="component" value="Chromosome"/>
</dbReference>
<keyword evidence="2" id="KW-1133">Transmembrane helix</keyword>
<evidence type="ECO:0000256" key="1">
    <source>
        <dbReference type="SAM" id="MobiDB-lite"/>
    </source>
</evidence>
<keyword evidence="4" id="KW-1185">Reference proteome</keyword>
<dbReference type="GeneID" id="93731646"/>
<evidence type="ECO:0000313" key="4">
    <source>
        <dbReference type="Proteomes" id="UP000002357"/>
    </source>
</evidence>
<feature type="transmembrane region" description="Helical" evidence="2">
    <location>
        <begin position="70"/>
        <end position="92"/>
    </location>
</feature>
<dbReference type="OrthoDB" id="3848547at2"/>
<feature type="region of interest" description="Disordered" evidence="1">
    <location>
        <begin position="1"/>
        <end position="21"/>
    </location>
</feature>
<keyword evidence="2" id="KW-0472">Membrane</keyword>
<evidence type="ECO:0000313" key="3">
    <source>
        <dbReference type="EMBL" id="EFG06827.1"/>
    </source>
</evidence>
<dbReference type="RefSeq" id="WP_003958735.1">
    <property type="nucleotide sequence ID" value="NZ_CM000913.1"/>
</dbReference>